<proteinExistence type="predicted"/>
<evidence type="ECO:0000313" key="5">
    <source>
        <dbReference type="Proteomes" id="UP000033910"/>
    </source>
</evidence>
<protein>
    <recommendedName>
        <fullName evidence="3">SHOCT domain-containing protein</fullName>
    </recommendedName>
</protein>
<dbReference type="Pfam" id="PF09851">
    <property type="entry name" value="SHOCT"/>
    <property type="match status" value="1"/>
</dbReference>
<feature type="chain" id="PRO_5002537649" description="SHOCT domain-containing protein" evidence="2">
    <location>
        <begin position="28"/>
        <end position="225"/>
    </location>
</feature>
<keyword evidence="2" id="KW-0732">Signal</keyword>
<feature type="signal peptide" evidence="2">
    <location>
        <begin position="1"/>
        <end position="27"/>
    </location>
</feature>
<sequence length="225" mass="24571">MRSQFIKKLVILTSLITALILPVNAFAQGIMGSPSFPQTDTRPAVSVNGHTAVEEAEGKEIWNKLQSGQLECNSLTDDQYTSLGEYFMGQMMGSSHEAMNNMMIQMMGEEGEKQMHVAMGKRSSVCDPDVQSSSNGFVFMPMMGGGSYLVGGLSEKGTDIFGVLSGISMFTFWLLLILGVVALGRHLARSGRTGVDKTPLLILKERYAGGEIDKKEFEDKKKDLL</sequence>
<dbReference type="EMBL" id="LCGF01000011">
    <property type="protein sequence ID" value="KKT11689.1"/>
    <property type="molecule type" value="Genomic_DNA"/>
</dbReference>
<evidence type="ECO:0000313" key="4">
    <source>
        <dbReference type="EMBL" id="KKT11689.1"/>
    </source>
</evidence>
<organism evidence="4 5">
    <name type="scientific">candidate division WWE3 bacterium GW2011_GWB2_43_22</name>
    <dbReference type="NCBI Taxonomy" id="1619118"/>
    <lineage>
        <taxon>Bacteria</taxon>
        <taxon>Katanobacteria</taxon>
    </lineage>
</organism>
<evidence type="ECO:0000256" key="1">
    <source>
        <dbReference type="SAM" id="Phobius"/>
    </source>
</evidence>
<keyword evidence="1" id="KW-0812">Transmembrane</keyword>
<dbReference type="InterPro" id="IPR018649">
    <property type="entry name" value="SHOCT"/>
</dbReference>
<evidence type="ECO:0000256" key="2">
    <source>
        <dbReference type="SAM" id="SignalP"/>
    </source>
</evidence>
<comment type="caution">
    <text evidence="4">The sequence shown here is derived from an EMBL/GenBank/DDBJ whole genome shotgun (WGS) entry which is preliminary data.</text>
</comment>
<feature type="domain" description="SHOCT" evidence="3">
    <location>
        <begin position="199"/>
        <end position="225"/>
    </location>
</feature>
<dbReference type="Proteomes" id="UP000033910">
    <property type="component" value="Unassembled WGS sequence"/>
</dbReference>
<reference evidence="4 5" key="1">
    <citation type="journal article" date="2015" name="Nature">
        <title>rRNA introns, odd ribosomes, and small enigmatic genomes across a large radiation of phyla.</title>
        <authorList>
            <person name="Brown C.T."/>
            <person name="Hug L.A."/>
            <person name="Thomas B.C."/>
            <person name="Sharon I."/>
            <person name="Castelle C.J."/>
            <person name="Singh A."/>
            <person name="Wilkins M.J."/>
            <person name="Williams K.H."/>
            <person name="Banfield J.F."/>
        </authorList>
    </citation>
    <scope>NUCLEOTIDE SEQUENCE [LARGE SCALE GENOMIC DNA]</scope>
</reference>
<keyword evidence="1" id="KW-0472">Membrane</keyword>
<accession>A0A0G1HLH6</accession>
<name>A0A0G1HLH6_UNCKA</name>
<keyword evidence="1" id="KW-1133">Transmembrane helix</keyword>
<feature type="transmembrane region" description="Helical" evidence="1">
    <location>
        <begin position="160"/>
        <end position="183"/>
    </location>
</feature>
<gene>
    <name evidence="4" type="ORF">UV89_C0011G0011</name>
</gene>
<dbReference type="AlphaFoldDB" id="A0A0G1HLH6"/>
<evidence type="ECO:0000259" key="3">
    <source>
        <dbReference type="Pfam" id="PF09851"/>
    </source>
</evidence>